<reference evidence="8" key="1">
    <citation type="submission" date="2021-02" db="EMBL/GenBank/DDBJ databases">
        <authorList>
            <person name="Nowell W R."/>
        </authorList>
    </citation>
    <scope>NUCLEOTIDE SEQUENCE</scope>
</reference>
<evidence type="ECO:0000256" key="5">
    <source>
        <dbReference type="SAM" id="Phobius"/>
    </source>
</evidence>
<dbReference type="Proteomes" id="UP000677228">
    <property type="component" value="Unassembled WGS sequence"/>
</dbReference>
<dbReference type="InterPro" id="IPR013525">
    <property type="entry name" value="ABC2_TM"/>
</dbReference>
<dbReference type="GO" id="GO:0016887">
    <property type="term" value="F:ATP hydrolysis activity"/>
    <property type="evidence" value="ECO:0007669"/>
    <property type="project" value="InterPro"/>
</dbReference>
<evidence type="ECO:0000313" key="8">
    <source>
        <dbReference type="EMBL" id="CAF1294430.1"/>
    </source>
</evidence>
<dbReference type="GO" id="GO:0140359">
    <property type="term" value="F:ABC-type transporter activity"/>
    <property type="evidence" value="ECO:0007669"/>
    <property type="project" value="InterPro"/>
</dbReference>
<evidence type="ECO:0000256" key="2">
    <source>
        <dbReference type="ARBA" id="ARBA00022692"/>
    </source>
</evidence>
<gene>
    <name evidence="8" type="ORF">OVA965_LOCUS28250</name>
    <name evidence="9" type="ORF">TMI583_LOCUS29000</name>
</gene>
<keyword evidence="3 5" id="KW-1133">Transmembrane helix</keyword>
<dbReference type="PANTHER" id="PTHR19229:SF29">
    <property type="entry name" value="GLUCOSYLCERAMIDE TRANSPORTER ABCA12"/>
    <property type="match status" value="1"/>
</dbReference>
<proteinExistence type="predicted"/>
<dbReference type="InterPro" id="IPR003439">
    <property type="entry name" value="ABC_transporter-like_ATP-bd"/>
</dbReference>
<feature type="domain" description="ABC transporter" evidence="6">
    <location>
        <begin position="242"/>
        <end position="333"/>
    </location>
</feature>
<evidence type="ECO:0000256" key="3">
    <source>
        <dbReference type="ARBA" id="ARBA00022989"/>
    </source>
</evidence>
<dbReference type="EMBL" id="CAJNOK010019152">
    <property type="protein sequence ID" value="CAF1294430.1"/>
    <property type="molecule type" value="Genomic_DNA"/>
</dbReference>
<keyword evidence="2 5" id="KW-0812">Transmembrane</keyword>
<dbReference type="GO" id="GO:0005524">
    <property type="term" value="F:ATP binding"/>
    <property type="evidence" value="ECO:0007669"/>
    <property type="project" value="InterPro"/>
</dbReference>
<comment type="subcellular location">
    <subcellularLocation>
        <location evidence="1">Membrane</location>
        <topology evidence="1">Multi-pass membrane protein</topology>
    </subcellularLocation>
</comment>
<sequence>MSTFQQQYRQSQSVFIYKYEIAQALYNNLTASPSLTFDAFFSTVNYHTMAVSLEVSMTQLFQFYSSSAAKQIITTNMPLITPGNATSSSNVDLLYKLLCFDTLPQTLFGFLNSIIGIIFTSLFILQIVNERRRHSKHLRLMCHLSRFLYWFSNFLYDITWSLLVCALLTVIVKVGAAGSSNADAEILDDDVQNERIKGYSTHINPSFSPSTVVLSKDLMKTFKKLEKRRCCHSCYCCCGEVAGKTTTFRMLTGEYEPTSGQILICGQGRASARKSCVLIGYCPQFDWLIDNLNVDETLTLFARLHGLNEREIKDLCQNTIKLFGLETYERKEVQEL</sequence>
<dbReference type="AlphaFoldDB" id="A0A8S2EYU1"/>
<dbReference type="GO" id="GO:0016020">
    <property type="term" value="C:membrane"/>
    <property type="evidence" value="ECO:0007669"/>
    <property type="project" value="UniProtKB-SubCell"/>
</dbReference>
<accession>A0A8S2EYU1</accession>
<dbReference type="InterPro" id="IPR027417">
    <property type="entry name" value="P-loop_NTPase"/>
</dbReference>
<feature type="domain" description="ABC-2 type transporter transmembrane" evidence="7">
    <location>
        <begin position="31"/>
        <end position="174"/>
    </location>
</feature>
<dbReference type="Proteomes" id="UP000682733">
    <property type="component" value="Unassembled WGS sequence"/>
</dbReference>
<organism evidence="8 10">
    <name type="scientific">Didymodactylos carnosus</name>
    <dbReference type="NCBI Taxonomy" id="1234261"/>
    <lineage>
        <taxon>Eukaryota</taxon>
        <taxon>Metazoa</taxon>
        <taxon>Spiralia</taxon>
        <taxon>Gnathifera</taxon>
        <taxon>Rotifera</taxon>
        <taxon>Eurotatoria</taxon>
        <taxon>Bdelloidea</taxon>
        <taxon>Philodinida</taxon>
        <taxon>Philodinidae</taxon>
        <taxon>Didymodactylos</taxon>
    </lineage>
</organism>
<evidence type="ECO:0000313" key="9">
    <source>
        <dbReference type="EMBL" id="CAF4099663.1"/>
    </source>
</evidence>
<dbReference type="PANTHER" id="PTHR19229">
    <property type="entry name" value="ATP-BINDING CASSETTE TRANSPORTER SUBFAMILY A ABCA"/>
    <property type="match status" value="1"/>
</dbReference>
<dbReference type="InterPro" id="IPR026082">
    <property type="entry name" value="ABCA"/>
</dbReference>
<dbReference type="EMBL" id="CAJOBA010040724">
    <property type="protein sequence ID" value="CAF4099663.1"/>
    <property type="molecule type" value="Genomic_DNA"/>
</dbReference>
<evidence type="ECO:0000313" key="10">
    <source>
        <dbReference type="Proteomes" id="UP000677228"/>
    </source>
</evidence>
<evidence type="ECO:0000259" key="6">
    <source>
        <dbReference type="Pfam" id="PF00005"/>
    </source>
</evidence>
<evidence type="ECO:0000256" key="1">
    <source>
        <dbReference type="ARBA" id="ARBA00004141"/>
    </source>
</evidence>
<dbReference type="GO" id="GO:0005319">
    <property type="term" value="F:lipid transporter activity"/>
    <property type="evidence" value="ECO:0007669"/>
    <property type="project" value="TreeGrafter"/>
</dbReference>
<comment type="caution">
    <text evidence="8">The sequence shown here is derived from an EMBL/GenBank/DDBJ whole genome shotgun (WGS) entry which is preliminary data.</text>
</comment>
<name>A0A8S2EYU1_9BILA</name>
<dbReference type="Pfam" id="PF00005">
    <property type="entry name" value="ABC_tran"/>
    <property type="match status" value="1"/>
</dbReference>
<feature type="transmembrane region" description="Helical" evidence="5">
    <location>
        <begin position="148"/>
        <end position="172"/>
    </location>
</feature>
<keyword evidence="4 5" id="KW-0472">Membrane</keyword>
<feature type="non-terminal residue" evidence="8">
    <location>
        <position position="336"/>
    </location>
</feature>
<dbReference type="Pfam" id="PF12698">
    <property type="entry name" value="ABC2_membrane_3"/>
    <property type="match status" value="1"/>
</dbReference>
<dbReference type="Gene3D" id="3.40.50.300">
    <property type="entry name" value="P-loop containing nucleotide triphosphate hydrolases"/>
    <property type="match status" value="1"/>
</dbReference>
<protein>
    <submittedName>
        <fullName evidence="8">Uncharacterized protein</fullName>
    </submittedName>
</protein>
<evidence type="ECO:0000256" key="4">
    <source>
        <dbReference type="ARBA" id="ARBA00023136"/>
    </source>
</evidence>
<feature type="transmembrane region" description="Helical" evidence="5">
    <location>
        <begin position="107"/>
        <end position="128"/>
    </location>
</feature>
<evidence type="ECO:0000259" key="7">
    <source>
        <dbReference type="Pfam" id="PF12698"/>
    </source>
</evidence>
<dbReference type="SUPFAM" id="SSF52540">
    <property type="entry name" value="P-loop containing nucleoside triphosphate hydrolases"/>
    <property type="match status" value="1"/>
</dbReference>